<dbReference type="AlphaFoldDB" id="G2Y1A5"/>
<evidence type="ECO:0000313" key="1">
    <source>
        <dbReference type="EMBL" id="CCD46445.1"/>
    </source>
</evidence>
<sequence length="49" mass="5484">MRRATTSAMPLSTDFEILAVLDRVLPFTEEMSMPAYAVKEFYKGKRGAG</sequence>
<dbReference type="InParanoid" id="G2Y1A5"/>
<name>G2Y1A5_BOTF4</name>
<evidence type="ECO:0000313" key="2">
    <source>
        <dbReference type="Proteomes" id="UP000008177"/>
    </source>
</evidence>
<dbReference type="HOGENOM" id="CLU_3142849_0_0_1"/>
<proteinExistence type="predicted"/>
<dbReference type="Proteomes" id="UP000008177">
    <property type="component" value="Unplaced contigs"/>
</dbReference>
<reference evidence="2" key="1">
    <citation type="journal article" date="2011" name="PLoS Genet.">
        <title>Genomic analysis of the necrotrophic fungal pathogens Sclerotinia sclerotiorum and Botrytis cinerea.</title>
        <authorList>
            <person name="Amselem J."/>
            <person name="Cuomo C.A."/>
            <person name="van Kan J.A."/>
            <person name="Viaud M."/>
            <person name="Benito E.P."/>
            <person name="Couloux A."/>
            <person name="Coutinho P.M."/>
            <person name="de Vries R.P."/>
            <person name="Dyer P.S."/>
            <person name="Fillinger S."/>
            <person name="Fournier E."/>
            <person name="Gout L."/>
            <person name="Hahn M."/>
            <person name="Kohn L."/>
            <person name="Lapalu N."/>
            <person name="Plummer K.M."/>
            <person name="Pradier J.M."/>
            <person name="Quevillon E."/>
            <person name="Sharon A."/>
            <person name="Simon A."/>
            <person name="ten Have A."/>
            <person name="Tudzynski B."/>
            <person name="Tudzynski P."/>
            <person name="Wincker P."/>
            <person name="Andrew M."/>
            <person name="Anthouard V."/>
            <person name="Beever R.E."/>
            <person name="Beffa R."/>
            <person name="Benoit I."/>
            <person name="Bouzid O."/>
            <person name="Brault B."/>
            <person name="Chen Z."/>
            <person name="Choquer M."/>
            <person name="Collemare J."/>
            <person name="Cotton P."/>
            <person name="Danchin E.G."/>
            <person name="Da Silva C."/>
            <person name="Gautier A."/>
            <person name="Giraud C."/>
            <person name="Giraud T."/>
            <person name="Gonzalez C."/>
            <person name="Grossetete S."/>
            <person name="Guldener U."/>
            <person name="Henrissat B."/>
            <person name="Howlett B.J."/>
            <person name="Kodira C."/>
            <person name="Kretschmer M."/>
            <person name="Lappartient A."/>
            <person name="Leroch M."/>
            <person name="Levis C."/>
            <person name="Mauceli E."/>
            <person name="Neuveglise C."/>
            <person name="Oeser B."/>
            <person name="Pearson M."/>
            <person name="Poulain J."/>
            <person name="Poussereau N."/>
            <person name="Quesneville H."/>
            <person name="Rascle C."/>
            <person name="Schumacher J."/>
            <person name="Segurens B."/>
            <person name="Sexton A."/>
            <person name="Silva E."/>
            <person name="Sirven C."/>
            <person name="Soanes D.M."/>
            <person name="Talbot N.J."/>
            <person name="Templeton M."/>
            <person name="Yandava C."/>
            <person name="Yarden O."/>
            <person name="Zeng Q."/>
            <person name="Rollins J.A."/>
            <person name="Lebrun M.H."/>
            <person name="Dickman M."/>
        </authorList>
    </citation>
    <scope>NUCLEOTIDE SEQUENCE [LARGE SCALE GENOMIC DNA]</scope>
    <source>
        <strain evidence="2">T4</strain>
    </source>
</reference>
<accession>G2Y1A5</accession>
<dbReference type="EMBL" id="FQ790282">
    <property type="protein sequence ID" value="CCD46445.1"/>
    <property type="molecule type" value="Genomic_DNA"/>
</dbReference>
<gene>
    <name evidence="1" type="ORF">BofuT4_uP040560.1</name>
</gene>
<protein>
    <submittedName>
        <fullName evidence="1">Uncharacterized protein</fullName>
    </submittedName>
</protein>
<organism evidence="1 2">
    <name type="scientific">Botryotinia fuckeliana (strain T4)</name>
    <name type="common">Noble rot fungus</name>
    <name type="synonym">Botrytis cinerea</name>
    <dbReference type="NCBI Taxonomy" id="999810"/>
    <lineage>
        <taxon>Eukaryota</taxon>
        <taxon>Fungi</taxon>
        <taxon>Dikarya</taxon>
        <taxon>Ascomycota</taxon>
        <taxon>Pezizomycotina</taxon>
        <taxon>Leotiomycetes</taxon>
        <taxon>Helotiales</taxon>
        <taxon>Sclerotiniaceae</taxon>
        <taxon>Botrytis</taxon>
    </lineage>
</organism>